<dbReference type="PRINTS" id="PR00260">
    <property type="entry name" value="CHEMTRNSDUCR"/>
</dbReference>
<accession>A0A5T2M7S5</accession>
<sequence>MIDGIAFQTNILALNAPVEAARAGDKVRGFAVVVGEVQGLVQHAGNAAKETQNLITLNSESI</sequence>
<dbReference type="EMBL" id="AAGFVF010000008">
    <property type="protein sequence ID" value="EBN4739135.1"/>
    <property type="molecule type" value="Genomic_DNA"/>
</dbReference>
<protein>
    <recommendedName>
        <fullName evidence="6">Methyl-accepting transducer domain-containing protein</fullName>
    </recommendedName>
</protein>
<dbReference type="GO" id="GO:0004888">
    <property type="term" value="F:transmembrane signaling receptor activity"/>
    <property type="evidence" value="ECO:0007669"/>
    <property type="project" value="InterPro"/>
</dbReference>
<dbReference type="PANTHER" id="PTHR43531:SF11">
    <property type="entry name" value="METHYL-ACCEPTING CHEMOTAXIS PROTEIN 3"/>
    <property type="match status" value="1"/>
</dbReference>
<keyword evidence="2" id="KW-0145">Chemotaxis</keyword>
<dbReference type="PROSITE" id="PS50111">
    <property type="entry name" value="CHEMOTAXIS_TRANSDUC_2"/>
    <property type="match status" value="1"/>
</dbReference>
<dbReference type="InterPro" id="IPR051310">
    <property type="entry name" value="MCP_chemotaxis"/>
</dbReference>
<evidence type="ECO:0000313" key="10">
    <source>
        <dbReference type="EMBL" id="ECR0192862.1"/>
    </source>
</evidence>
<name>A0A5T2M7S5_SALER</name>
<evidence type="ECO:0000313" key="8">
    <source>
        <dbReference type="EMBL" id="EBN4739135.1"/>
    </source>
</evidence>
<dbReference type="PANTHER" id="PTHR43531">
    <property type="entry name" value="PROTEIN ICFG"/>
    <property type="match status" value="1"/>
</dbReference>
<comment type="similarity">
    <text evidence="4">Belongs to the methyl-accepting chemotaxis (MCP) protein family.</text>
</comment>
<dbReference type="SUPFAM" id="SSF58104">
    <property type="entry name" value="Methyl-accepting chemotaxis protein (MCP) signaling domain"/>
    <property type="match status" value="1"/>
</dbReference>
<dbReference type="Pfam" id="PF00015">
    <property type="entry name" value="MCPsignal"/>
    <property type="match status" value="1"/>
</dbReference>
<organism evidence="7">
    <name type="scientific">Salmonella enterica</name>
    <name type="common">Salmonella choleraesuis</name>
    <dbReference type="NCBI Taxonomy" id="28901"/>
    <lineage>
        <taxon>Bacteria</taxon>
        <taxon>Pseudomonadati</taxon>
        <taxon>Pseudomonadota</taxon>
        <taxon>Gammaproteobacteria</taxon>
        <taxon>Enterobacterales</taxon>
        <taxon>Enterobacteriaceae</taxon>
        <taxon>Salmonella</taxon>
    </lineage>
</organism>
<dbReference type="EMBL" id="AALBJK010000003">
    <property type="protein sequence ID" value="ECX9223272.1"/>
    <property type="molecule type" value="Genomic_DNA"/>
</dbReference>
<keyword evidence="1" id="KW-0488">Methylation</keyword>
<dbReference type="EMBL" id="AAGJLM010000006">
    <property type="protein sequence ID" value="EBO7334776.1"/>
    <property type="molecule type" value="Genomic_DNA"/>
</dbReference>
<dbReference type="RefSeq" id="WP_052032245.1">
    <property type="nucleotide sequence ID" value="NZ_CP191516.1"/>
</dbReference>
<evidence type="ECO:0000256" key="2">
    <source>
        <dbReference type="ARBA" id="ARBA00022500"/>
    </source>
</evidence>
<evidence type="ECO:0000256" key="3">
    <source>
        <dbReference type="ARBA" id="ARBA00023224"/>
    </source>
</evidence>
<gene>
    <name evidence="9" type="ORF">D0O76_14710</name>
    <name evidence="8" type="ORF">DTQ88_14230</name>
    <name evidence="7" type="ORF">EFY76_12375</name>
    <name evidence="10" type="ORF">F0712_20975</name>
    <name evidence="11" type="ORF">F6Y89_01785</name>
</gene>
<dbReference type="GO" id="GO:0006935">
    <property type="term" value="P:chemotaxis"/>
    <property type="evidence" value="ECO:0007669"/>
    <property type="project" value="UniProtKB-KW"/>
</dbReference>
<evidence type="ECO:0000313" key="11">
    <source>
        <dbReference type="EMBL" id="ECX9223272.1"/>
    </source>
</evidence>
<feature type="domain" description="Methyl-accepting transducer" evidence="6">
    <location>
        <begin position="1"/>
        <end position="62"/>
    </location>
</feature>
<comment type="caution">
    <text evidence="7">The sequence shown here is derived from an EMBL/GenBank/DDBJ whole genome shotgun (WGS) entry which is preliminary data.</text>
</comment>
<dbReference type="InterPro" id="IPR004090">
    <property type="entry name" value="Chemotax_Me-accpt_rcpt"/>
</dbReference>
<dbReference type="EMBL" id="AACUZB010000012">
    <property type="protein sequence ID" value="EAM4562150.1"/>
    <property type="molecule type" value="Genomic_DNA"/>
</dbReference>
<reference evidence="7" key="1">
    <citation type="submission" date="2018-11" db="EMBL/GenBank/DDBJ databases">
        <authorList>
            <consortium name="PulseNet: The National Subtyping Network for Foodborne Disease Surveillance"/>
            <person name="Tarr C.L."/>
            <person name="Trees E."/>
            <person name="Katz L.S."/>
            <person name="Carleton-Romer H.A."/>
            <person name="Stroika S."/>
            <person name="Kucerova Z."/>
            <person name="Roache K.F."/>
            <person name="Sabol A.L."/>
            <person name="Besser J."/>
            <person name="Gerner-Smidt P."/>
        </authorList>
    </citation>
    <scope>NUCLEOTIDE SEQUENCE</scope>
    <source>
        <strain evidence="8">PNUSAS044923</strain>
        <strain evidence="9">PNUSAS049711</strain>
        <strain evidence="7">PNUSAS060697</strain>
        <strain evidence="10">PNUSAS095135</strain>
        <strain evidence="11">PNUSAS101274</strain>
    </source>
</reference>
<evidence type="ECO:0000256" key="4">
    <source>
        <dbReference type="ARBA" id="ARBA00029447"/>
    </source>
</evidence>
<evidence type="ECO:0000259" key="6">
    <source>
        <dbReference type="PROSITE" id="PS50111"/>
    </source>
</evidence>
<keyword evidence="3 5" id="KW-0807">Transducer</keyword>
<dbReference type="GO" id="GO:0007165">
    <property type="term" value="P:signal transduction"/>
    <property type="evidence" value="ECO:0007669"/>
    <property type="project" value="UniProtKB-KW"/>
</dbReference>
<dbReference type="EMBL" id="AAKDYG010000018">
    <property type="protein sequence ID" value="ECR0192862.1"/>
    <property type="molecule type" value="Genomic_DNA"/>
</dbReference>
<evidence type="ECO:0000313" key="9">
    <source>
        <dbReference type="EMBL" id="EBO7334776.1"/>
    </source>
</evidence>
<dbReference type="InterPro" id="IPR004089">
    <property type="entry name" value="MCPsignal_dom"/>
</dbReference>
<evidence type="ECO:0000313" key="7">
    <source>
        <dbReference type="EMBL" id="EAM4562150.1"/>
    </source>
</evidence>
<dbReference type="Gene3D" id="1.10.287.950">
    <property type="entry name" value="Methyl-accepting chemotaxis protein"/>
    <property type="match status" value="1"/>
</dbReference>
<evidence type="ECO:0000256" key="5">
    <source>
        <dbReference type="PROSITE-ProRule" id="PRU00284"/>
    </source>
</evidence>
<dbReference type="AlphaFoldDB" id="A0A5T2M7S5"/>
<proteinExistence type="inferred from homology"/>
<evidence type="ECO:0000256" key="1">
    <source>
        <dbReference type="ARBA" id="ARBA00022481"/>
    </source>
</evidence>
<dbReference type="GO" id="GO:0016020">
    <property type="term" value="C:membrane"/>
    <property type="evidence" value="ECO:0007669"/>
    <property type="project" value="InterPro"/>
</dbReference>